<dbReference type="GO" id="GO:0000160">
    <property type="term" value="P:phosphorelay signal transduction system"/>
    <property type="evidence" value="ECO:0007669"/>
    <property type="project" value="UniProtKB-KW"/>
</dbReference>
<name>A0A0P0RN27_9BURK</name>
<dbReference type="GeneID" id="69973798"/>
<dbReference type="SUPFAM" id="SSF52172">
    <property type="entry name" value="CheY-like"/>
    <property type="match status" value="1"/>
</dbReference>
<reference evidence="5 6" key="1">
    <citation type="journal article" date="2014" name="Genome Announc.">
        <title>Draft Genome Sequence of the Haloacid-Degrading Burkholderia caribensis Strain MBA4.</title>
        <authorList>
            <person name="Pan Y."/>
            <person name="Kong K.F."/>
            <person name="Tsang J.S."/>
        </authorList>
    </citation>
    <scope>NUCLEOTIDE SEQUENCE [LARGE SCALE GENOMIC DNA]</scope>
    <source>
        <strain evidence="5 6">MBA4</strain>
        <plasmid evidence="6">Plasmid</plasmid>
    </source>
</reference>
<dbReference type="PANTHER" id="PTHR44591:SF14">
    <property type="entry name" value="PROTEIN PILG"/>
    <property type="match status" value="1"/>
</dbReference>
<dbReference type="AlphaFoldDB" id="A0A0P0RN27"/>
<dbReference type="PROSITE" id="PS50110">
    <property type="entry name" value="RESPONSE_REGULATORY"/>
    <property type="match status" value="1"/>
</dbReference>
<feature type="domain" description="Response regulatory" evidence="4">
    <location>
        <begin position="6"/>
        <end position="121"/>
    </location>
</feature>
<evidence type="ECO:0000256" key="3">
    <source>
        <dbReference type="PROSITE-ProRule" id="PRU00169"/>
    </source>
</evidence>
<dbReference type="CDD" id="cd00156">
    <property type="entry name" value="REC"/>
    <property type="match status" value="1"/>
</dbReference>
<proteinExistence type="predicted"/>
<evidence type="ECO:0000313" key="6">
    <source>
        <dbReference type="Proteomes" id="UP000019146"/>
    </source>
</evidence>
<dbReference type="RefSeq" id="WP_035994429.1">
    <property type="nucleotide sequence ID" value="NZ_CP012748.1"/>
</dbReference>
<dbReference type="Gene3D" id="3.40.50.2300">
    <property type="match status" value="1"/>
</dbReference>
<comment type="caution">
    <text evidence="3">Lacks conserved residue(s) required for the propagation of feature annotation.</text>
</comment>
<geneLocation type="plasmid" evidence="6"/>
<dbReference type="EMBL" id="CP012748">
    <property type="protein sequence ID" value="ALL70314.1"/>
    <property type="molecule type" value="Genomic_DNA"/>
</dbReference>
<dbReference type="InterPro" id="IPR001789">
    <property type="entry name" value="Sig_transdc_resp-reg_receiver"/>
</dbReference>
<evidence type="ECO:0000259" key="4">
    <source>
        <dbReference type="PROSITE" id="PS50110"/>
    </source>
</evidence>
<dbReference type="SMART" id="SM00448">
    <property type="entry name" value="REC"/>
    <property type="match status" value="1"/>
</dbReference>
<evidence type="ECO:0000256" key="1">
    <source>
        <dbReference type="ARBA" id="ARBA00022553"/>
    </source>
</evidence>
<dbReference type="InterPro" id="IPR011006">
    <property type="entry name" value="CheY-like_superfamily"/>
</dbReference>
<protein>
    <submittedName>
        <fullName evidence="5">Response regulator receiver domain</fullName>
    </submittedName>
</protein>
<dbReference type="PANTHER" id="PTHR44591">
    <property type="entry name" value="STRESS RESPONSE REGULATOR PROTEIN 1"/>
    <property type="match status" value="1"/>
</dbReference>
<organism evidence="5 6">
    <name type="scientific">Paraburkholderia caribensis MBA4</name>
    <dbReference type="NCBI Taxonomy" id="1323664"/>
    <lineage>
        <taxon>Bacteria</taxon>
        <taxon>Pseudomonadati</taxon>
        <taxon>Pseudomonadota</taxon>
        <taxon>Betaproteobacteria</taxon>
        <taxon>Burkholderiales</taxon>
        <taxon>Burkholderiaceae</taxon>
        <taxon>Paraburkholderia</taxon>
    </lineage>
</organism>
<keyword evidence="1" id="KW-0597">Phosphoprotein</keyword>
<dbReference type="Proteomes" id="UP000019146">
    <property type="component" value="Plasmid unnamed"/>
</dbReference>
<accession>A0A0P0RN27</accession>
<evidence type="ECO:0000256" key="2">
    <source>
        <dbReference type="ARBA" id="ARBA00023012"/>
    </source>
</evidence>
<sequence length="128" mass="13831">MTRRRDILVIEDDASMRELISSSLTDAGFRVSATTEKSASHLTAMKADAIVVSINSPKSTRFDVIEMLRKQFPSSALVAISGYFPASTLTCGALAAELGVDRTVPKPLRMDQLIAMVTELTGATQDRP</sequence>
<gene>
    <name evidence="5" type="ORF">K788_0001345</name>
</gene>
<keyword evidence="5" id="KW-0614">Plasmid</keyword>
<evidence type="ECO:0000313" key="5">
    <source>
        <dbReference type="EMBL" id="ALL70314.1"/>
    </source>
</evidence>
<dbReference type="KEGG" id="bcai:K788_0001345"/>
<keyword evidence="2" id="KW-0902">Two-component regulatory system</keyword>
<dbReference type="InterPro" id="IPR050595">
    <property type="entry name" value="Bact_response_regulator"/>
</dbReference>
<dbReference type="Pfam" id="PF00072">
    <property type="entry name" value="Response_reg"/>
    <property type="match status" value="1"/>
</dbReference>